<reference evidence="2" key="1">
    <citation type="submission" date="2022-07" db="EMBL/GenBank/DDBJ databases">
        <title>Phylogenomic reconstructions and comparative analyses of Kickxellomycotina fungi.</title>
        <authorList>
            <person name="Reynolds N.K."/>
            <person name="Stajich J.E."/>
            <person name="Barry K."/>
            <person name="Grigoriev I.V."/>
            <person name="Crous P."/>
            <person name="Smith M.E."/>
        </authorList>
    </citation>
    <scope>NUCLEOTIDE SEQUENCE</scope>
    <source>
        <strain evidence="2">RSA 567</strain>
    </source>
</reference>
<feature type="region of interest" description="Disordered" evidence="1">
    <location>
        <begin position="1"/>
        <end position="23"/>
    </location>
</feature>
<organism evidence="2 3">
    <name type="scientific">Dimargaris verticillata</name>
    <dbReference type="NCBI Taxonomy" id="2761393"/>
    <lineage>
        <taxon>Eukaryota</taxon>
        <taxon>Fungi</taxon>
        <taxon>Fungi incertae sedis</taxon>
        <taxon>Zoopagomycota</taxon>
        <taxon>Kickxellomycotina</taxon>
        <taxon>Dimargaritomycetes</taxon>
        <taxon>Dimargaritales</taxon>
        <taxon>Dimargaritaceae</taxon>
        <taxon>Dimargaris</taxon>
    </lineage>
</organism>
<gene>
    <name evidence="2" type="ORF">H4R34_006193</name>
</gene>
<evidence type="ECO:0000313" key="2">
    <source>
        <dbReference type="EMBL" id="KAJ1969153.1"/>
    </source>
</evidence>
<dbReference type="AlphaFoldDB" id="A0A9W8E5N0"/>
<evidence type="ECO:0000313" key="3">
    <source>
        <dbReference type="Proteomes" id="UP001151582"/>
    </source>
</evidence>
<protein>
    <submittedName>
        <fullName evidence="2">Uncharacterized protein</fullName>
    </submittedName>
</protein>
<dbReference type="Proteomes" id="UP001151582">
    <property type="component" value="Unassembled WGS sequence"/>
</dbReference>
<feature type="non-terminal residue" evidence="2">
    <location>
        <position position="145"/>
    </location>
</feature>
<proteinExistence type="predicted"/>
<sequence>MESYSSSPPSLPSSPDHPHLPAYLAPMQEIPSLSIGSAAGVYGLPAMSRTPQRSTLSTVQLQSPSQTPEWWSSGTSLAQQTPFQATVQGSSFYPTPVSANAIGPMRKANSYQELTPGTPPSALFGEPTTLHRFTSQFSPHDPFGQ</sequence>
<name>A0A9W8E5N0_9FUNG</name>
<evidence type="ECO:0000256" key="1">
    <source>
        <dbReference type="SAM" id="MobiDB-lite"/>
    </source>
</evidence>
<accession>A0A9W8E5N0</accession>
<comment type="caution">
    <text evidence="2">The sequence shown here is derived from an EMBL/GenBank/DDBJ whole genome shotgun (WGS) entry which is preliminary data.</text>
</comment>
<keyword evidence="3" id="KW-1185">Reference proteome</keyword>
<dbReference type="EMBL" id="JANBQB010001985">
    <property type="protein sequence ID" value="KAJ1969153.1"/>
    <property type="molecule type" value="Genomic_DNA"/>
</dbReference>